<feature type="domain" description="Threonine/serine exporter-like N-terminal" evidence="7">
    <location>
        <begin position="1"/>
        <end position="127"/>
    </location>
</feature>
<dbReference type="PANTHER" id="PTHR34390">
    <property type="entry name" value="UPF0442 PROTEIN YJJB-RELATED"/>
    <property type="match status" value="1"/>
</dbReference>
<dbReference type="AlphaFoldDB" id="A0A6P1DYZ0"/>
<evidence type="ECO:0000256" key="6">
    <source>
        <dbReference type="ARBA" id="ARBA00034125"/>
    </source>
</evidence>
<keyword evidence="2" id="KW-1003">Cell membrane</keyword>
<reference evidence="9" key="1">
    <citation type="journal article" date="2020" name="Microbiol. Resour. Announc.">
        <title>Draft Genome Sequences of Thiorhodococcus mannitoliphagus and Thiorhodococcus minor, Purple Sulfur Photosynthetic Bacteria in the Gammaproteobacterial Family Chromatiaceae.</title>
        <authorList>
            <person name="Aviles F.A."/>
            <person name="Meyer T.E."/>
            <person name="Kyndt J.A."/>
        </authorList>
    </citation>
    <scope>NUCLEOTIDE SEQUENCE [LARGE SCALE GENOMIC DNA]</scope>
    <source>
        <strain evidence="9">DSM 18266</strain>
    </source>
</reference>
<dbReference type="InterPro" id="IPR050539">
    <property type="entry name" value="ThrE_Dicarb/AminoAcid_Exp"/>
</dbReference>
<evidence type="ECO:0000313" key="9">
    <source>
        <dbReference type="Proteomes" id="UP000471640"/>
    </source>
</evidence>
<reference evidence="8 9" key="2">
    <citation type="submission" date="2020-02" db="EMBL/GenBank/DDBJ databases">
        <title>Genome sequences of Thiorhodococcus mannitoliphagus and Thiorhodococcus minor, purple sulfur photosynthetic bacteria in the gammaproteobacterial family, Chromatiaceae.</title>
        <authorList>
            <person name="Aviles F.A."/>
            <person name="Meyer T.E."/>
            <person name="Kyndt J.A."/>
        </authorList>
    </citation>
    <scope>NUCLEOTIDE SEQUENCE [LARGE SCALE GENOMIC DNA]</scope>
    <source>
        <strain evidence="8 9">DSM 18266</strain>
    </source>
</reference>
<dbReference type="InterPro" id="IPR010619">
    <property type="entry name" value="ThrE-like_N"/>
</dbReference>
<evidence type="ECO:0000256" key="1">
    <source>
        <dbReference type="ARBA" id="ARBA00004651"/>
    </source>
</evidence>
<evidence type="ECO:0000256" key="2">
    <source>
        <dbReference type="ARBA" id="ARBA00022475"/>
    </source>
</evidence>
<evidence type="ECO:0000256" key="4">
    <source>
        <dbReference type="ARBA" id="ARBA00022989"/>
    </source>
</evidence>
<dbReference type="GO" id="GO:0005886">
    <property type="term" value="C:plasma membrane"/>
    <property type="evidence" value="ECO:0007669"/>
    <property type="project" value="UniProtKB-SubCell"/>
</dbReference>
<accession>A0A6P1DYZ0</accession>
<dbReference type="Proteomes" id="UP000471640">
    <property type="component" value="Unassembled WGS sequence"/>
</dbReference>
<comment type="subcellular location">
    <subcellularLocation>
        <location evidence="1">Cell membrane</location>
        <topology evidence="1">Multi-pass membrane protein</topology>
    </subcellularLocation>
</comment>
<organism evidence="8 9">
    <name type="scientific">Thiorhodococcus mannitoliphagus</name>
    <dbReference type="NCBI Taxonomy" id="329406"/>
    <lineage>
        <taxon>Bacteria</taxon>
        <taxon>Pseudomonadati</taxon>
        <taxon>Pseudomonadota</taxon>
        <taxon>Gammaproteobacteria</taxon>
        <taxon>Chromatiales</taxon>
        <taxon>Chromatiaceae</taxon>
        <taxon>Thiorhodococcus</taxon>
    </lineage>
</organism>
<keyword evidence="5" id="KW-0472">Membrane</keyword>
<dbReference type="EMBL" id="JAAIJR010000136">
    <property type="protein sequence ID" value="NEX22899.1"/>
    <property type="molecule type" value="Genomic_DNA"/>
</dbReference>
<keyword evidence="4" id="KW-1133">Transmembrane helix</keyword>
<keyword evidence="3" id="KW-0812">Transmembrane</keyword>
<evidence type="ECO:0000256" key="5">
    <source>
        <dbReference type="ARBA" id="ARBA00023136"/>
    </source>
</evidence>
<gene>
    <name evidence="8" type="ORF">G3480_21780</name>
</gene>
<evidence type="ECO:0000259" key="7">
    <source>
        <dbReference type="Pfam" id="PF06738"/>
    </source>
</evidence>
<name>A0A6P1DYZ0_9GAMM</name>
<evidence type="ECO:0000313" key="8">
    <source>
        <dbReference type="EMBL" id="NEX22899.1"/>
    </source>
</evidence>
<dbReference type="GO" id="GO:0022857">
    <property type="term" value="F:transmembrane transporter activity"/>
    <property type="evidence" value="ECO:0007669"/>
    <property type="project" value="InterPro"/>
</dbReference>
<protein>
    <submittedName>
        <fullName evidence="8">Threonine/serine exporter family protein</fullName>
    </submittedName>
</protein>
<dbReference type="GO" id="GO:0015744">
    <property type="term" value="P:succinate transport"/>
    <property type="evidence" value="ECO:0007669"/>
    <property type="project" value="TreeGrafter"/>
</dbReference>
<comment type="similarity">
    <text evidence="6">Belongs to the ThrE exporter (TC 2.A.79) family.</text>
</comment>
<proteinExistence type="inferred from homology"/>
<dbReference type="PANTHER" id="PTHR34390:SF2">
    <property type="entry name" value="SUCCINATE TRANSPORTER SUBUNIT YJJP-RELATED"/>
    <property type="match status" value="1"/>
</dbReference>
<dbReference type="Pfam" id="PF06738">
    <property type="entry name" value="ThrE"/>
    <property type="match status" value="1"/>
</dbReference>
<sequence>MAAAGTGAFRVKEEMSRVGRALGLDGVHAEVTLNTVIATCVQGELSHTLVGTIPSISVNAGRIAALETLALHAPAGVTHAQVNRQLDAIEREAPRYGPAMTTLAAMLACAAFCFLNNGGWVECVGAAAG</sequence>
<comment type="caution">
    <text evidence="8">The sequence shown here is derived from an EMBL/GenBank/DDBJ whole genome shotgun (WGS) entry which is preliminary data.</text>
</comment>
<keyword evidence="9" id="KW-1185">Reference proteome</keyword>
<evidence type="ECO:0000256" key="3">
    <source>
        <dbReference type="ARBA" id="ARBA00022692"/>
    </source>
</evidence>